<dbReference type="InterPro" id="IPR020471">
    <property type="entry name" value="AKR"/>
</dbReference>
<sequence>MVQNVKINGREVFPIGIGTWNIGNNKLDQDREVEAMLKGIAAGAQVIDTAEMYGNGRSEQLVGHVLKQVNREDIYLISKVLPENASKKRLAQSLERSLERLDVPYLDMYLLHWKSTVPLEETIDALEQVKNDGKIRAWGVSNFDTIDLQHMMTLPNGKNCQTNQVKYNLIDRGIEYDLLPYMQTQQLPLIAYSPMIKGNLKGLLSSQSKVLETIALNHQASISQILLSWSIRNQQTIAIPKSSNPKHMIDNIKAADIQLTETELQQIDKYFKKPMKKQSLALW</sequence>
<feature type="domain" description="NADP-dependent oxidoreductase" evidence="1">
    <location>
        <begin position="14"/>
        <end position="269"/>
    </location>
</feature>
<organism evidence="2 3">
    <name type="scientific">Candidatus Enterococcus willemsii</name>
    <dbReference type="NCBI Taxonomy" id="1857215"/>
    <lineage>
        <taxon>Bacteria</taxon>
        <taxon>Bacillati</taxon>
        <taxon>Bacillota</taxon>
        <taxon>Bacilli</taxon>
        <taxon>Lactobacillales</taxon>
        <taxon>Enterococcaceae</taxon>
        <taxon>Enterococcus</taxon>
    </lineage>
</organism>
<dbReference type="InterPro" id="IPR023210">
    <property type="entry name" value="NADP_OxRdtase_dom"/>
</dbReference>
<comment type="caution">
    <text evidence="2">The sequence shown here is derived from an EMBL/GenBank/DDBJ whole genome shotgun (WGS) entry which is preliminary data.</text>
</comment>
<dbReference type="EMBL" id="MAEL01000046">
    <property type="protein sequence ID" value="KAF1302733.1"/>
    <property type="molecule type" value="Genomic_DNA"/>
</dbReference>
<dbReference type="PANTHER" id="PTHR43638:SF3">
    <property type="entry name" value="ALDEHYDE REDUCTASE"/>
    <property type="match status" value="1"/>
</dbReference>
<dbReference type="PIRSF" id="PIRSF000097">
    <property type="entry name" value="AKR"/>
    <property type="match status" value="1"/>
</dbReference>
<evidence type="ECO:0000313" key="2">
    <source>
        <dbReference type="EMBL" id="KAF1302733.1"/>
    </source>
</evidence>
<protein>
    <submittedName>
        <fullName evidence="2">Aldo/keto reductase</fullName>
    </submittedName>
</protein>
<evidence type="ECO:0000313" key="3">
    <source>
        <dbReference type="Proteomes" id="UP000782705"/>
    </source>
</evidence>
<reference evidence="2 3" key="1">
    <citation type="submission" date="2016-06" db="EMBL/GenBank/DDBJ databases">
        <title>Four novel species of enterococci isolated from chicken manure.</title>
        <authorList>
            <person name="Van Tyne D."/>
        </authorList>
    </citation>
    <scope>NUCLEOTIDE SEQUENCE [LARGE SCALE GENOMIC DNA]</scope>
    <source>
        <strain evidence="2 3">CU12B</strain>
    </source>
</reference>
<dbReference type="RefSeq" id="WP_161902641.1">
    <property type="nucleotide sequence ID" value="NZ_MAEL01000046.1"/>
</dbReference>
<accession>A0ABQ6YXN8</accession>
<evidence type="ECO:0000259" key="1">
    <source>
        <dbReference type="Pfam" id="PF00248"/>
    </source>
</evidence>
<dbReference type="PRINTS" id="PR00069">
    <property type="entry name" value="ALDKETRDTASE"/>
</dbReference>
<dbReference type="Pfam" id="PF00248">
    <property type="entry name" value="Aldo_ket_red"/>
    <property type="match status" value="1"/>
</dbReference>
<gene>
    <name evidence="2" type="ORF">BAU17_05445</name>
</gene>
<dbReference type="InterPro" id="IPR036812">
    <property type="entry name" value="NAD(P)_OxRdtase_dom_sf"/>
</dbReference>
<dbReference type="Proteomes" id="UP000782705">
    <property type="component" value="Unassembled WGS sequence"/>
</dbReference>
<dbReference type="Gene3D" id="3.20.20.100">
    <property type="entry name" value="NADP-dependent oxidoreductase domain"/>
    <property type="match status" value="1"/>
</dbReference>
<keyword evidence="3" id="KW-1185">Reference proteome</keyword>
<name>A0ABQ6YXN8_9ENTE</name>
<proteinExistence type="predicted"/>
<dbReference type="SUPFAM" id="SSF51430">
    <property type="entry name" value="NAD(P)-linked oxidoreductase"/>
    <property type="match status" value="1"/>
</dbReference>
<dbReference type="PANTHER" id="PTHR43638">
    <property type="entry name" value="OXIDOREDUCTASE, ALDO/KETO REDUCTASE FAMILY PROTEIN"/>
    <property type="match status" value="1"/>
</dbReference>